<gene>
    <name evidence="2" type="ORF">AVEN_147487_1</name>
</gene>
<evidence type="ECO:0000313" key="3">
    <source>
        <dbReference type="Proteomes" id="UP000499080"/>
    </source>
</evidence>
<reference evidence="2 3" key="1">
    <citation type="journal article" date="2019" name="Sci. Rep.">
        <title>Orb-weaving spider Araneus ventricosus genome elucidates the spidroin gene catalogue.</title>
        <authorList>
            <person name="Kono N."/>
            <person name="Nakamura H."/>
            <person name="Ohtoshi R."/>
            <person name="Moran D.A.P."/>
            <person name="Shinohara A."/>
            <person name="Yoshida Y."/>
            <person name="Fujiwara M."/>
            <person name="Mori M."/>
            <person name="Tomita M."/>
            <person name="Arakawa K."/>
        </authorList>
    </citation>
    <scope>NUCLEOTIDE SEQUENCE [LARGE SCALE GENOMIC DNA]</scope>
</reference>
<organism evidence="2 3">
    <name type="scientific">Araneus ventricosus</name>
    <name type="common">Orbweaver spider</name>
    <name type="synonym">Epeira ventricosa</name>
    <dbReference type="NCBI Taxonomy" id="182803"/>
    <lineage>
        <taxon>Eukaryota</taxon>
        <taxon>Metazoa</taxon>
        <taxon>Ecdysozoa</taxon>
        <taxon>Arthropoda</taxon>
        <taxon>Chelicerata</taxon>
        <taxon>Arachnida</taxon>
        <taxon>Araneae</taxon>
        <taxon>Araneomorphae</taxon>
        <taxon>Entelegynae</taxon>
        <taxon>Araneoidea</taxon>
        <taxon>Araneidae</taxon>
        <taxon>Araneus</taxon>
    </lineage>
</organism>
<dbReference type="AlphaFoldDB" id="A0A4Y2S7H2"/>
<comment type="caution">
    <text evidence="2">The sequence shown here is derived from an EMBL/GenBank/DDBJ whole genome shotgun (WGS) entry which is preliminary data.</text>
</comment>
<evidence type="ECO:0000313" key="2">
    <source>
        <dbReference type="EMBL" id="GBN83921.1"/>
    </source>
</evidence>
<feature type="coiled-coil region" evidence="1">
    <location>
        <begin position="14"/>
        <end position="41"/>
    </location>
</feature>
<protein>
    <submittedName>
        <fullName evidence="2">Uncharacterized protein</fullName>
    </submittedName>
</protein>
<keyword evidence="3" id="KW-1185">Reference proteome</keyword>
<keyword evidence="1" id="KW-0175">Coiled coil</keyword>
<proteinExistence type="predicted"/>
<evidence type="ECO:0000256" key="1">
    <source>
        <dbReference type="SAM" id="Coils"/>
    </source>
</evidence>
<sequence length="77" mass="8684">MDAESLKKVRMPVRKAATELIKQLEKEFDKKEAQSSDLIGEIVANCRFFEKVNLMPDSRAEEILPACLQKNSSGSLE</sequence>
<accession>A0A4Y2S7H2</accession>
<name>A0A4Y2S7H2_ARAVE</name>
<dbReference type="EMBL" id="BGPR01020145">
    <property type="protein sequence ID" value="GBN83921.1"/>
    <property type="molecule type" value="Genomic_DNA"/>
</dbReference>
<dbReference type="Proteomes" id="UP000499080">
    <property type="component" value="Unassembled WGS sequence"/>
</dbReference>